<reference evidence="4 5" key="1">
    <citation type="submission" date="2018-06" db="EMBL/GenBank/DDBJ databases">
        <title>Extensive metabolic versatility and redundancy in microbially diverse, dynamic hydrothermal sediments.</title>
        <authorList>
            <person name="Dombrowski N."/>
            <person name="Teske A."/>
            <person name="Baker B.J."/>
        </authorList>
    </citation>
    <scope>NUCLEOTIDE SEQUENCE [LARGE SCALE GENOMIC DNA]</scope>
    <source>
        <strain evidence="4">B3_G15</strain>
    </source>
</reference>
<keyword evidence="1" id="KW-0547">Nucleotide-binding</keyword>
<keyword evidence="4" id="KW-0132">Cell division</keyword>
<comment type="caution">
    <text evidence="4">The sequence shown here is derived from an EMBL/GenBank/DDBJ whole genome shotgun (WGS) entry which is preliminary data.</text>
</comment>
<evidence type="ECO:0000313" key="5">
    <source>
        <dbReference type="Proteomes" id="UP000280417"/>
    </source>
</evidence>
<dbReference type="GO" id="GO:0003924">
    <property type="term" value="F:GTPase activity"/>
    <property type="evidence" value="ECO:0007669"/>
    <property type="project" value="InterPro"/>
</dbReference>
<dbReference type="CDD" id="cd02201">
    <property type="entry name" value="FtsZ_type1"/>
    <property type="match status" value="1"/>
</dbReference>
<keyword evidence="4" id="KW-0131">Cell cycle</keyword>
<evidence type="ECO:0000313" key="4">
    <source>
        <dbReference type="EMBL" id="RLE12538.1"/>
    </source>
</evidence>
<evidence type="ECO:0000256" key="2">
    <source>
        <dbReference type="ARBA" id="ARBA00023134"/>
    </source>
</evidence>
<dbReference type="InterPro" id="IPR036525">
    <property type="entry name" value="Tubulin/FtsZ_GTPase_sf"/>
</dbReference>
<dbReference type="EMBL" id="QMQA01000157">
    <property type="protein sequence ID" value="RLE12538.1"/>
    <property type="molecule type" value="Genomic_DNA"/>
</dbReference>
<dbReference type="Gene3D" id="3.40.50.1440">
    <property type="entry name" value="Tubulin/FtsZ, GTPase domain"/>
    <property type="match status" value="1"/>
</dbReference>
<feature type="non-terminal residue" evidence="4">
    <location>
        <position position="188"/>
    </location>
</feature>
<dbReference type="FunFam" id="3.40.50.1440:FF:000001">
    <property type="entry name" value="Cell division protein FtsZ"/>
    <property type="match status" value="1"/>
</dbReference>
<dbReference type="Pfam" id="PF00091">
    <property type="entry name" value="Tubulin"/>
    <property type="match status" value="1"/>
</dbReference>
<dbReference type="SMART" id="SM00864">
    <property type="entry name" value="Tubulin"/>
    <property type="match status" value="1"/>
</dbReference>
<dbReference type="GO" id="GO:0005737">
    <property type="term" value="C:cytoplasm"/>
    <property type="evidence" value="ECO:0007669"/>
    <property type="project" value="TreeGrafter"/>
</dbReference>
<proteinExistence type="predicted"/>
<keyword evidence="2" id="KW-0342">GTP-binding</keyword>
<dbReference type="PRINTS" id="PR00423">
    <property type="entry name" value="CELLDVISFTSZ"/>
</dbReference>
<dbReference type="PANTHER" id="PTHR30314">
    <property type="entry name" value="CELL DIVISION PROTEIN FTSZ-RELATED"/>
    <property type="match status" value="1"/>
</dbReference>
<dbReference type="InterPro" id="IPR003008">
    <property type="entry name" value="Tubulin_FtsZ_GTPase"/>
</dbReference>
<evidence type="ECO:0000256" key="1">
    <source>
        <dbReference type="ARBA" id="ARBA00022741"/>
    </source>
</evidence>
<dbReference type="InterPro" id="IPR000158">
    <property type="entry name" value="Cell_div_FtsZ"/>
</dbReference>
<dbReference type="Proteomes" id="UP000280417">
    <property type="component" value="Unassembled WGS sequence"/>
</dbReference>
<sequence>MLEDSGLEHKIKVIGIGGAGCNAINRMIDVNLRNVEFIAANTDLQSLNANKAPVKIQLGANLTKGLGAGADPEIGEKAALESRDRIMEALQGAEMTFITAGMGGGTGTGGAPIVGSIAKELGALTVGVVTKPFLFELERKMEIAKEGIAKLMEVVDTLIVIPNQQLLEIIDRKTSILEAFKLADDILR</sequence>
<dbReference type="GO" id="GO:0051301">
    <property type="term" value="P:cell division"/>
    <property type="evidence" value="ECO:0007669"/>
    <property type="project" value="UniProtKB-KW"/>
</dbReference>
<organism evidence="4 5">
    <name type="scientific">Aerophobetes bacterium</name>
    <dbReference type="NCBI Taxonomy" id="2030807"/>
    <lineage>
        <taxon>Bacteria</taxon>
        <taxon>Candidatus Aerophobota</taxon>
    </lineage>
</organism>
<dbReference type="GO" id="GO:0005525">
    <property type="term" value="F:GTP binding"/>
    <property type="evidence" value="ECO:0007669"/>
    <property type="project" value="UniProtKB-KW"/>
</dbReference>
<dbReference type="GO" id="GO:0032153">
    <property type="term" value="C:cell division site"/>
    <property type="evidence" value="ECO:0007669"/>
    <property type="project" value="TreeGrafter"/>
</dbReference>
<gene>
    <name evidence="4" type="ORF">DRJ04_06010</name>
</gene>
<accession>A0A662DCG8</accession>
<name>A0A662DCG8_UNCAE</name>
<dbReference type="PANTHER" id="PTHR30314:SF3">
    <property type="entry name" value="MITOCHONDRIAL DIVISION PROTEIN FSZA"/>
    <property type="match status" value="1"/>
</dbReference>
<feature type="domain" description="Tubulin/FtsZ GTPase" evidence="3">
    <location>
        <begin position="10"/>
        <end position="188"/>
    </location>
</feature>
<dbReference type="InterPro" id="IPR045061">
    <property type="entry name" value="FtsZ/CetZ"/>
</dbReference>
<dbReference type="InterPro" id="IPR020805">
    <property type="entry name" value="Cell_div_FtsZ_CS"/>
</dbReference>
<dbReference type="PROSITE" id="PS01134">
    <property type="entry name" value="FTSZ_1"/>
    <property type="match status" value="1"/>
</dbReference>
<protein>
    <submittedName>
        <fullName evidence="4">Cell division protein FtsZ</fullName>
    </submittedName>
</protein>
<evidence type="ECO:0000259" key="3">
    <source>
        <dbReference type="SMART" id="SM00864"/>
    </source>
</evidence>
<dbReference type="SUPFAM" id="SSF52490">
    <property type="entry name" value="Tubulin nucleotide-binding domain-like"/>
    <property type="match status" value="1"/>
</dbReference>
<dbReference type="AlphaFoldDB" id="A0A662DCG8"/>